<dbReference type="NCBIfam" id="TIGR03025">
    <property type="entry name" value="EPS_sugtrans"/>
    <property type="match status" value="1"/>
</dbReference>
<sequence precursor="true">MHERYRIISYIRFALMLLLLNVAFYISFYIRFKIYSGLYDLDSYLILLLFSNLFYITSSMIFKNYELNVPFVDSLESFKKTIKVFGLFLFFYTLFIVLIKGYMFSRIFHLYFISFLLIFTILFEFIFSLYLIPNILKNKKFLRNVLVIGSGKTAMVILEKLRSSNEYNIVGYIDNEDRSIENLGIPYRGRIDEFEKVVTDIKSQGVSLDDVFITESLEHFDDIKDFIRICEKNFVLVRFVPNLHDIFKIKNLKYDFFENIPIFTLNATNILKIECRIVKRIFDLFFSCLVLLLVLSWLIPFLWLLYKIFMPGPLFFIQDRIGKNNKIFKCYKFRTMKVDASNNKNFIPTVRDDRRVTRLGRFLRKSNIDELAQFINVFLGDMSVVGPRAHAITFQNKYKEYIEHIDIRQKVKPGITGWAQVNGFRGDHPDDEKNSEWIRKRFEYDLWYIENWSFWLDIKIILLTIYKIFRGDPNAY</sequence>
<dbReference type="PANTHER" id="PTHR30576:SF0">
    <property type="entry name" value="UNDECAPRENYL-PHOSPHATE N-ACETYLGALACTOSAMINYL 1-PHOSPHATE TRANSFERASE-RELATED"/>
    <property type="match status" value="1"/>
</dbReference>
<gene>
    <name evidence="9" type="ordered locus">Calni_1171</name>
</gene>
<protein>
    <submittedName>
        <fullName evidence="9">Exopolysaccharide biosynthesis polyprenyl glycosylphosphotransferase</fullName>
    </submittedName>
</protein>
<feature type="transmembrane region" description="Helical" evidence="7">
    <location>
        <begin position="281"/>
        <end position="306"/>
    </location>
</feature>
<keyword evidence="6 7" id="KW-0472">Membrane</keyword>
<name>E4TIN1_CALNY</name>
<evidence type="ECO:0000256" key="3">
    <source>
        <dbReference type="ARBA" id="ARBA00022679"/>
    </source>
</evidence>
<keyword evidence="4 7" id="KW-0812">Transmembrane</keyword>
<dbReference type="PANTHER" id="PTHR30576">
    <property type="entry name" value="COLANIC BIOSYNTHESIS UDP-GLUCOSE LIPID CARRIER TRANSFERASE"/>
    <property type="match status" value="1"/>
</dbReference>
<dbReference type="GO" id="GO:0016780">
    <property type="term" value="F:phosphotransferase activity, for other substituted phosphate groups"/>
    <property type="evidence" value="ECO:0007669"/>
    <property type="project" value="TreeGrafter"/>
</dbReference>
<feature type="transmembrane region" description="Helical" evidence="7">
    <location>
        <begin position="84"/>
        <end position="104"/>
    </location>
</feature>
<dbReference type="RefSeq" id="WP_013451291.1">
    <property type="nucleotide sequence ID" value="NC_014758.1"/>
</dbReference>
<keyword evidence="5 7" id="KW-1133">Transmembrane helix</keyword>
<dbReference type="Pfam" id="PF13727">
    <property type="entry name" value="CoA_binding_3"/>
    <property type="match status" value="1"/>
</dbReference>
<dbReference type="OrthoDB" id="9808602at2"/>
<dbReference type="EMBL" id="CP002347">
    <property type="protein sequence ID" value="ADR19079.1"/>
    <property type="molecule type" value="Genomic_DNA"/>
</dbReference>
<dbReference type="KEGG" id="cni:Calni_1171"/>
<dbReference type="eggNOG" id="COG2148">
    <property type="taxonomic scope" value="Bacteria"/>
</dbReference>
<evidence type="ECO:0000256" key="5">
    <source>
        <dbReference type="ARBA" id="ARBA00022989"/>
    </source>
</evidence>
<evidence type="ECO:0000259" key="8">
    <source>
        <dbReference type="Pfam" id="PF02397"/>
    </source>
</evidence>
<dbReference type="InterPro" id="IPR003362">
    <property type="entry name" value="Bact_transf"/>
</dbReference>
<evidence type="ECO:0000313" key="10">
    <source>
        <dbReference type="Proteomes" id="UP000007039"/>
    </source>
</evidence>
<feature type="transmembrane region" description="Helical" evidence="7">
    <location>
        <begin position="44"/>
        <end position="63"/>
    </location>
</feature>
<evidence type="ECO:0000256" key="7">
    <source>
        <dbReference type="SAM" id="Phobius"/>
    </source>
</evidence>
<comment type="subcellular location">
    <subcellularLocation>
        <location evidence="1">Membrane</location>
        <topology evidence="1">Multi-pass membrane protein</topology>
    </subcellularLocation>
</comment>
<evidence type="ECO:0000256" key="4">
    <source>
        <dbReference type="ARBA" id="ARBA00022692"/>
    </source>
</evidence>
<dbReference type="eggNOG" id="COG1086">
    <property type="taxonomic scope" value="Bacteria"/>
</dbReference>
<evidence type="ECO:0000256" key="6">
    <source>
        <dbReference type="ARBA" id="ARBA00023136"/>
    </source>
</evidence>
<evidence type="ECO:0000256" key="1">
    <source>
        <dbReference type="ARBA" id="ARBA00004141"/>
    </source>
</evidence>
<dbReference type="Gene3D" id="3.40.50.720">
    <property type="entry name" value="NAD(P)-binding Rossmann-like Domain"/>
    <property type="match status" value="1"/>
</dbReference>
<organism evidence="9 10">
    <name type="scientific">Calditerrivibrio nitroreducens (strain DSM 19672 / NBRC 101217 / Yu37-1)</name>
    <dbReference type="NCBI Taxonomy" id="768670"/>
    <lineage>
        <taxon>Bacteria</taxon>
        <taxon>Pseudomonadati</taxon>
        <taxon>Deferribacterota</taxon>
        <taxon>Deferribacteres</taxon>
        <taxon>Deferribacterales</taxon>
        <taxon>Calditerrivibrionaceae</taxon>
    </lineage>
</organism>
<dbReference type="AlphaFoldDB" id="E4TIN1"/>
<comment type="similarity">
    <text evidence="2">Belongs to the bacterial sugar transferase family.</text>
</comment>
<dbReference type="GO" id="GO:0016020">
    <property type="term" value="C:membrane"/>
    <property type="evidence" value="ECO:0007669"/>
    <property type="project" value="UniProtKB-SubCell"/>
</dbReference>
<accession>E4TIN1</accession>
<reference evidence="9 10" key="2">
    <citation type="journal article" date="2011" name="Stand. Genomic Sci.">
        <title>Complete genome sequence of Calditerrivibrio nitroreducens type strain (Yu37-1).</title>
        <authorList>
            <person name="Pitluck S."/>
            <person name="Sikorski J."/>
            <person name="Zeytun A."/>
            <person name="Lapidus A."/>
            <person name="Nolan M."/>
            <person name="Lucas S."/>
            <person name="Hammon N."/>
            <person name="Deshpande S."/>
            <person name="Cheng J.F."/>
            <person name="Tapia R."/>
            <person name="Han C."/>
            <person name="Goodwin L."/>
            <person name="Liolios K."/>
            <person name="Pagani I."/>
            <person name="Ivanova N."/>
            <person name="Mavromatis K."/>
            <person name="Pati A."/>
            <person name="Chen A."/>
            <person name="Palaniappan K."/>
            <person name="Hauser L."/>
            <person name="Chang Y.J."/>
            <person name="Jeffries C.D."/>
            <person name="Detter J.C."/>
            <person name="Brambilla E."/>
            <person name="Djao O.D."/>
            <person name="Rohde M."/>
            <person name="Spring S."/>
            <person name="Goker M."/>
            <person name="Woyke T."/>
            <person name="Bristow J."/>
            <person name="Eisen J.A."/>
            <person name="Markowitz V."/>
            <person name="Hugenholtz P."/>
            <person name="Kyrpides N.C."/>
            <person name="Klenk H.P."/>
            <person name="Land M."/>
        </authorList>
    </citation>
    <scope>NUCLEOTIDE SEQUENCE [LARGE SCALE GENOMIC DNA]</scope>
    <source>
        <strain evidence="10">DSM 19672 / NBRC 101217 / Yu37-1</strain>
    </source>
</reference>
<reference key="1">
    <citation type="submission" date="2010-11" db="EMBL/GenBank/DDBJ databases">
        <title>The complete genome of chromosome of Calditerrivibrio nitroreducens DSM 19672.</title>
        <authorList>
            <consortium name="US DOE Joint Genome Institute (JGI-PGF)"/>
            <person name="Lucas S."/>
            <person name="Copeland A."/>
            <person name="Lapidus A."/>
            <person name="Bruce D."/>
            <person name="Goodwin L."/>
            <person name="Pitluck S."/>
            <person name="Kyrpides N."/>
            <person name="Mavromatis K."/>
            <person name="Ivanova N."/>
            <person name="Mikhailova N."/>
            <person name="Zeytun A."/>
            <person name="Brettin T."/>
            <person name="Detter J.C."/>
            <person name="Tapia R."/>
            <person name="Han C."/>
            <person name="Land M."/>
            <person name="Hauser L."/>
            <person name="Markowitz V."/>
            <person name="Cheng J.-F."/>
            <person name="Hugenholtz P."/>
            <person name="Woyke T."/>
            <person name="Wu D."/>
            <person name="Spring S."/>
            <person name="Schroeder M."/>
            <person name="Brambilla E."/>
            <person name="Klenk H.-P."/>
            <person name="Eisen J.A."/>
        </authorList>
    </citation>
    <scope>NUCLEOTIDE SEQUENCE [LARGE SCALE GENOMIC DNA]</scope>
    <source>
        <strain>DSM 19672</strain>
    </source>
</reference>
<evidence type="ECO:0000256" key="2">
    <source>
        <dbReference type="ARBA" id="ARBA00006464"/>
    </source>
</evidence>
<keyword evidence="3 9" id="KW-0808">Transferase</keyword>
<evidence type="ECO:0000313" key="9">
    <source>
        <dbReference type="EMBL" id="ADR19079.1"/>
    </source>
</evidence>
<dbReference type="Pfam" id="PF02397">
    <property type="entry name" value="Bac_transf"/>
    <property type="match status" value="1"/>
</dbReference>
<proteinExistence type="inferred from homology"/>
<feature type="transmembrane region" description="Helical" evidence="7">
    <location>
        <begin position="12"/>
        <end position="32"/>
    </location>
</feature>
<dbReference type="STRING" id="768670.Calni_1171"/>
<feature type="domain" description="Bacterial sugar transferase" evidence="8">
    <location>
        <begin position="279"/>
        <end position="469"/>
    </location>
</feature>
<dbReference type="Proteomes" id="UP000007039">
    <property type="component" value="Chromosome"/>
</dbReference>
<keyword evidence="10" id="KW-1185">Reference proteome</keyword>
<feature type="transmembrane region" description="Helical" evidence="7">
    <location>
        <begin position="110"/>
        <end position="132"/>
    </location>
</feature>
<dbReference type="InterPro" id="IPR017475">
    <property type="entry name" value="EPS_sugar_tfrase"/>
</dbReference>
<dbReference type="HOGENOM" id="CLU_024920_0_1_0"/>